<dbReference type="EMBL" id="SRHY01000002">
    <property type="protein sequence ID" value="TFJ94296.1"/>
    <property type="molecule type" value="Genomic_DNA"/>
</dbReference>
<gene>
    <name evidence="14" type="ORF">E4U82_03305</name>
</gene>
<evidence type="ECO:0000256" key="11">
    <source>
        <dbReference type="PROSITE-ProRule" id="PRU00110"/>
    </source>
</evidence>
<dbReference type="InterPro" id="IPR036641">
    <property type="entry name" value="HPT_dom_sf"/>
</dbReference>
<dbReference type="InterPro" id="IPR051315">
    <property type="entry name" value="Bact_Chemotaxis_CheA"/>
</dbReference>
<dbReference type="InterPro" id="IPR003594">
    <property type="entry name" value="HATPase_dom"/>
</dbReference>
<feature type="modified residue" description="Phosphohistidine" evidence="11">
    <location>
        <position position="46"/>
    </location>
</feature>
<accession>A0A4Y9AEP0</accession>
<keyword evidence="7" id="KW-0547">Nucleotide-binding</keyword>
<dbReference type="Gene3D" id="1.10.287.560">
    <property type="entry name" value="Histidine kinase CheA-like, homodimeric domain"/>
    <property type="match status" value="1"/>
</dbReference>
<dbReference type="PANTHER" id="PTHR43395">
    <property type="entry name" value="SENSOR HISTIDINE KINASE CHEA"/>
    <property type="match status" value="1"/>
</dbReference>
<dbReference type="FunFam" id="3.30.565.10:FF:000016">
    <property type="entry name" value="Chemotaxis protein CheA, putative"/>
    <property type="match status" value="1"/>
</dbReference>
<keyword evidence="15" id="KW-1185">Reference proteome</keyword>
<dbReference type="PANTHER" id="PTHR43395:SF1">
    <property type="entry name" value="CHEMOTAXIS PROTEIN CHEA"/>
    <property type="match status" value="1"/>
</dbReference>
<dbReference type="Pfam" id="PF02518">
    <property type="entry name" value="HATPase_c"/>
    <property type="match status" value="1"/>
</dbReference>
<dbReference type="InterPro" id="IPR010808">
    <property type="entry name" value="CheA_P2-bd"/>
</dbReference>
<name>A0A4Y9AEP0_9BACI</name>
<dbReference type="Gene3D" id="3.30.565.10">
    <property type="entry name" value="Histidine kinase-like ATPase, C-terminal domain"/>
    <property type="match status" value="1"/>
</dbReference>
<keyword evidence="6" id="KW-0808">Transferase</keyword>
<dbReference type="SUPFAM" id="SSF47226">
    <property type="entry name" value="Histidine-containing phosphotransfer domain, HPT domain"/>
    <property type="match status" value="1"/>
</dbReference>
<feature type="domain" description="Histidine kinase" evidence="12">
    <location>
        <begin position="324"/>
        <end position="535"/>
    </location>
</feature>
<evidence type="ECO:0000256" key="5">
    <source>
        <dbReference type="ARBA" id="ARBA00022553"/>
    </source>
</evidence>
<comment type="caution">
    <text evidence="14">The sequence shown here is derived from an EMBL/GenBank/DDBJ whole genome shotgun (WGS) entry which is preliminary data.</text>
</comment>
<comment type="catalytic activity">
    <reaction evidence="1">
        <text>ATP + protein L-histidine = ADP + protein N-phospho-L-histidine.</text>
        <dbReference type="EC" id="2.7.13.3"/>
    </reaction>
</comment>
<dbReference type="InterPro" id="IPR036097">
    <property type="entry name" value="HisK_dim/P_sf"/>
</dbReference>
<keyword evidence="4" id="KW-0145">Chemotaxis</keyword>
<dbReference type="AlphaFoldDB" id="A0A4Y9AEP0"/>
<evidence type="ECO:0000256" key="6">
    <source>
        <dbReference type="ARBA" id="ARBA00022679"/>
    </source>
</evidence>
<dbReference type="PROSITE" id="PS50109">
    <property type="entry name" value="HIS_KIN"/>
    <property type="match status" value="1"/>
</dbReference>
<dbReference type="InterPro" id="IPR037052">
    <property type="entry name" value="CheA-like_P2_sf"/>
</dbReference>
<dbReference type="OrthoDB" id="9803176at2"/>
<dbReference type="SUPFAM" id="SSF55874">
    <property type="entry name" value="ATPase domain of HSP90 chaperone/DNA topoisomerase II/histidine kinase"/>
    <property type="match status" value="1"/>
</dbReference>
<keyword evidence="10" id="KW-0902">Two-component regulatory system</keyword>
<evidence type="ECO:0000313" key="15">
    <source>
        <dbReference type="Proteomes" id="UP000298484"/>
    </source>
</evidence>
<dbReference type="InterPro" id="IPR008207">
    <property type="entry name" value="Sig_transdc_His_kin_Hpt_dom"/>
</dbReference>
<sequence>MDTNDYISLFLDDSNEHIQAMNDHLLKLEKQPGNIDIVHAIFRSAHTLKGMAGSMAFDDIASLTHKMENIFDKIRNNELAVNEEVMEILFEALEDLEEMTHEIGEGDGGKRDVRGLVYRLEQLEKGTSDLVHGQIAAAINPAAHVELDQYQRTVLKQAKEQDFSTLQITIKLSEDCLLKAARVYMVFEVLEKLGDMIKSTPAVEELEAENFNQEFTVILLSTACSGEIKERIHNISEVQDVVIANYDIRESERSADNREDRIVNEIPVERYTRQDKFKHTENKRASTKTIRVSSERIEHLMNLFEELALEHGRLEDIATQLNNQELIDTTEQISKISRDMESFMLTIRMAPVGQIFNRFPLIVRGLAKDLNKKIDLNIIGAETELDRAVIDEIRDPLIHLIRNSADHGIEPPDKRKEKGKPEAGNLLLRAFPCGNHVFIEVEDDGGGINREKVMKKAIENGLLTAEGSENIKDEAIHQFIFATGFSTAKNVSSISGRGVGLDAVRMKIESLGGDISVESEPGLGTKFSIQLPWRMSNAGNMTG</sequence>
<dbReference type="GO" id="GO:0005524">
    <property type="term" value="F:ATP binding"/>
    <property type="evidence" value="ECO:0007669"/>
    <property type="project" value="UniProtKB-KW"/>
</dbReference>
<dbReference type="PRINTS" id="PR00344">
    <property type="entry name" value="BCTRLSENSOR"/>
</dbReference>
<dbReference type="EC" id="2.7.13.3" evidence="2"/>
<feature type="domain" description="HPt" evidence="13">
    <location>
        <begin position="1"/>
        <end position="103"/>
    </location>
</feature>
<dbReference type="Pfam" id="PF07194">
    <property type="entry name" value="P2"/>
    <property type="match status" value="1"/>
</dbReference>
<dbReference type="SMART" id="SM00073">
    <property type="entry name" value="HPT"/>
    <property type="match status" value="1"/>
</dbReference>
<dbReference type="Pfam" id="PF01627">
    <property type="entry name" value="Hpt"/>
    <property type="match status" value="1"/>
</dbReference>
<dbReference type="InterPro" id="IPR005467">
    <property type="entry name" value="His_kinase_dom"/>
</dbReference>
<evidence type="ECO:0000256" key="2">
    <source>
        <dbReference type="ARBA" id="ARBA00012438"/>
    </source>
</evidence>
<evidence type="ECO:0000259" key="12">
    <source>
        <dbReference type="PROSITE" id="PS50109"/>
    </source>
</evidence>
<evidence type="ECO:0000313" key="14">
    <source>
        <dbReference type="EMBL" id="TFJ94296.1"/>
    </source>
</evidence>
<dbReference type="Gene3D" id="1.20.120.160">
    <property type="entry name" value="HPT domain"/>
    <property type="match status" value="1"/>
</dbReference>
<dbReference type="PROSITE" id="PS50894">
    <property type="entry name" value="HPT"/>
    <property type="match status" value="1"/>
</dbReference>
<evidence type="ECO:0000256" key="10">
    <source>
        <dbReference type="ARBA" id="ARBA00023012"/>
    </source>
</evidence>
<dbReference type="InterPro" id="IPR036890">
    <property type="entry name" value="HATPase_C_sf"/>
</dbReference>
<dbReference type="InterPro" id="IPR004105">
    <property type="entry name" value="CheA-like_dim"/>
</dbReference>
<dbReference type="GO" id="GO:0005737">
    <property type="term" value="C:cytoplasm"/>
    <property type="evidence" value="ECO:0007669"/>
    <property type="project" value="InterPro"/>
</dbReference>
<dbReference type="Proteomes" id="UP000298484">
    <property type="component" value="Unassembled WGS sequence"/>
</dbReference>
<dbReference type="Pfam" id="PF02895">
    <property type="entry name" value="H-kinase_dim"/>
    <property type="match status" value="1"/>
</dbReference>
<evidence type="ECO:0000256" key="7">
    <source>
        <dbReference type="ARBA" id="ARBA00022741"/>
    </source>
</evidence>
<dbReference type="InterPro" id="IPR004358">
    <property type="entry name" value="Sig_transdc_His_kin-like_C"/>
</dbReference>
<evidence type="ECO:0000256" key="9">
    <source>
        <dbReference type="ARBA" id="ARBA00022840"/>
    </source>
</evidence>
<keyword evidence="9" id="KW-0067">ATP-binding</keyword>
<keyword evidence="8" id="KW-0418">Kinase</keyword>
<evidence type="ECO:0000256" key="1">
    <source>
        <dbReference type="ARBA" id="ARBA00000085"/>
    </source>
</evidence>
<evidence type="ECO:0000256" key="4">
    <source>
        <dbReference type="ARBA" id="ARBA00022500"/>
    </source>
</evidence>
<dbReference type="RefSeq" id="WP_135108611.1">
    <property type="nucleotide sequence ID" value="NZ_SRHY01000002.1"/>
</dbReference>
<reference evidence="14 15" key="1">
    <citation type="submission" date="2019-03" db="EMBL/GenBank/DDBJ databases">
        <title>Genome sequence of Lentibacillus salicampi ATCC BAA-719.</title>
        <authorList>
            <person name="Maclea K.S."/>
            <person name="Simoes Junior M."/>
        </authorList>
    </citation>
    <scope>NUCLEOTIDE SEQUENCE [LARGE SCALE GENOMIC DNA]</scope>
    <source>
        <strain evidence="14 15">ATCC BAA-719</strain>
    </source>
</reference>
<evidence type="ECO:0000256" key="8">
    <source>
        <dbReference type="ARBA" id="ARBA00022777"/>
    </source>
</evidence>
<dbReference type="GO" id="GO:0000155">
    <property type="term" value="F:phosphorelay sensor kinase activity"/>
    <property type="evidence" value="ECO:0007669"/>
    <property type="project" value="InterPro"/>
</dbReference>
<proteinExistence type="predicted"/>
<dbReference type="SUPFAM" id="SSF47384">
    <property type="entry name" value="Homodimeric domain of signal transducing histidine kinase"/>
    <property type="match status" value="1"/>
</dbReference>
<dbReference type="InterPro" id="IPR037006">
    <property type="entry name" value="CheA-like_homodim_sf"/>
</dbReference>
<evidence type="ECO:0000259" key="13">
    <source>
        <dbReference type="PROSITE" id="PS50894"/>
    </source>
</evidence>
<dbReference type="SMART" id="SM01231">
    <property type="entry name" value="H-kinase_dim"/>
    <property type="match status" value="1"/>
</dbReference>
<protein>
    <recommendedName>
        <fullName evidence="3">Chemotaxis protein CheA</fullName>
        <ecNumber evidence="2">2.7.13.3</ecNumber>
    </recommendedName>
</protein>
<dbReference type="Gene3D" id="3.30.70.1110">
    <property type="entry name" value="Histidine kinase CheA-like, P2 response regulator-binding domain"/>
    <property type="match status" value="1"/>
</dbReference>
<dbReference type="CDD" id="cd00088">
    <property type="entry name" value="HPT"/>
    <property type="match status" value="1"/>
</dbReference>
<dbReference type="SUPFAM" id="SSF55052">
    <property type="entry name" value="CheY-binding domain of CheA"/>
    <property type="match status" value="1"/>
</dbReference>
<dbReference type="GO" id="GO:0006935">
    <property type="term" value="P:chemotaxis"/>
    <property type="evidence" value="ECO:0007669"/>
    <property type="project" value="UniProtKB-KW"/>
</dbReference>
<evidence type="ECO:0000256" key="3">
    <source>
        <dbReference type="ARBA" id="ARBA00021495"/>
    </source>
</evidence>
<dbReference type="SMART" id="SM00387">
    <property type="entry name" value="HATPase_c"/>
    <property type="match status" value="1"/>
</dbReference>
<dbReference type="CDD" id="cd16916">
    <property type="entry name" value="HATPase_CheA-like"/>
    <property type="match status" value="1"/>
</dbReference>
<dbReference type="InterPro" id="IPR035891">
    <property type="entry name" value="CheY-binding_CheA"/>
</dbReference>
<keyword evidence="5 11" id="KW-0597">Phosphoprotein</keyword>
<organism evidence="14 15">
    <name type="scientific">Lentibacillus salicampi</name>
    <dbReference type="NCBI Taxonomy" id="175306"/>
    <lineage>
        <taxon>Bacteria</taxon>
        <taxon>Bacillati</taxon>
        <taxon>Bacillota</taxon>
        <taxon>Bacilli</taxon>
        <taxon>Bacillales</taxon>
        <taxon>Bacillaceae</taxon>
        <taxon>Lentibacillus</taxon>
    </lineage>
</organism>